<protein>
    <submittedName>
        <fullName evidence="2">Uncharacterized protein</fullName>
    </submittedName>
</protein>
<reference evidence="2" key="1">
    <citation type="journal article" date="2022" name="bioRxiv">
        <title>Sequencing and chromosome-scale assembly of the giantPleurodeles waltlgenome.</title>
        <authorList>
            <person name="Brown T."/>
            <person name="Elewa A."/>
            <person name="Iarovenko S."/>
            <person name="Subramanian E."/>
            <person name="Araus A.J."/>
            <person name="Petzold A."/>
            <person name="Susuki M."/>
            <person name="Suzuki K.-i.T."/>
            <person name="Hayashi T."/>
            <person name="Toyoda A."/>
            <person name="Oliveira C."/>
            <person name="Osipova E."/>
            <person name="Leigh N.D."/>
            <person name="Simon A."/>
            <person name="Yun M.H."/>
        </authorList>
    </citation>
    <scope>NUCLEOTIDE SEQUENCE</scope>
    <source>
        <strain evidence="2">20211129_DDA</strain>
        <tissue evidence="2">Liver</tissue>
    </source>
</reference>
<feature type="region of interest" description="Disordered" evidence="1">
    <location>
        <begin position="1"/>
        <end position="20"/>
    </location>
</feature>
<dbReference type="EMBL" id="JANPWB010000011">
    <property type="protein sequence ID" value="KAJ1123288.1"/>
    <property type="molecule type" value="Genomic_DNA"/>
</dbReference>
<feature type="compositionally biased region" description="Polar residues" evidence="1">
    <location>
        <begin position="7"/>
        <end position="20"/>
    </location>
</feature>
<accession>A0AAV7P9P5</accession>
<gene>
    <name evidence="2" type="ORF">NDU88_001759</name>
</gene>
<keyword evidence="3" id="KW-1185">Reference proteome</keyword>
<evidence type="ECO:0000313" key="3">
    <source>
        <dbReference type="Proteomes" id="UP001066276"/>
    </source>
</evidence>
<evidence type="ECO:0000313" key="2">
    <source>
        <dbReference type="EMBL" id="KAJ1123288.1"/>
    </source>
</evidence>
<dbReference type="AlphaFoldDB" id="A0AAV7P9P5"/>
<sequence length="75" mass="8831">MAEGDRMQTSLDQGSPTVKSSLRRHLLPYMGCVKILSISRSVKYRVYDGAVKEMWKDVLFSFLSYRLLFYSIWFQ</sequence>
<proteinExistence type="predicted"/>
<comment type="caution">
    <text evidence="2">The sequence shown here is derived from an EMBL/GenBank/DDBJ whole genome shotgun (WGS) entry which is preliminary data.</text>
</comment>
<evidence type="ECO:0000256" key="1">
    <source>
        <dbReference type="SAM" id="MobiDB-lite"/>
    </source>
</evidence>
<organism evidence="2 3">
    <name type="scientific">Pleurodeles waltl</name>
    <name type="common">Iberian ribbed newt</name>
    <dbReference type="NCBI Taxonomy" id="8319"/>
    <lineage>
        <taxon>Eukaryota</taxon>
        <taxon>Metazoa</taxon>
        <taxon>Chordata</taxon>
        <taxon>Craniata</taxon>
        <taxon>Vertebrata</taxon>
        <taxon>Euteleostomi</taxon>
        <taxon>Amphibia</taxon>
        <taxon>Batrachia</taxon>
        <taxon>Caudata</taxon>
        <taxon>Salamandroidea</taxon>
        <taxon>Salamandridae</taxon>
        <taxon>Pleurodelinae</taxon>
        <taxon>Pleurodeles</taxon>
    </lineage>
</organism>
<dbReference type="Proteomes" id="UP001066276">
    <property type="component" value="Chromosome 7"/>
</dbReference>
<name>A0AAV7P9P5_PLEWA</name>